<dbReference type="EMBL" id="JAIQCJ010000738">
    <property type="protein sequence ID" value="KAJ8794790.1"/>
    <property type="molecule type" value="Genomic_DNA"/>
</dbReference>
<comment type="caution">
    <text evidence="1">The sequence shown here is derived from an EMBL/GenBank/DDBJ whole genome shotgun (WGS) entry which is preliminary data.</text>
</comment>
<proteinExistence type="predicted"/>
<dbReference type="AlphaFoldDB" id="A0AB34HV07"/>
<dbReference type="Proteomes" id="UP001159641">
    <property type="component" value="Unassembled WGS sequence"/>
</dbReference>
<evidence type="ECO:0000313" key="2">
    <source>
        <dbReference type="Proteomes" id="UP001159641"/>
    </source>
</evidence>
<organism evidence="1 2">
    <name type="scientific">Eschrichtius robustus</name>
    <name type="common">California gray whale</name>
    <name type="synonym">Eschrichtius gibbosus</name>
    <dbReference type="NCBI Taxonomy" id="9764"/>
    <lineage>
        <taxon>Eukaryota</taxon>
        <taxon>Metazoa</taxon>
        <taxon>Chordata</taxon>
        <taxon>Craniata</taxon>
        <taxon>Vertebrata</taxon>
        <taxon>Euteleostomi</taxon>
        <taxon>Mammalia</taxon>
        <taxon>Eutheria</taxon>
        <taxon>Laurasiatheria</taxon>
        <taxon>Artiodactyla</taxon>
        <taxon>Whippomorpha</taxon>
        <taxon>Cetacea</taxon>
        <taxon>Mysticeti</taxon>
        <taxon>Eschrichtiidae</taxon>
        <taxon>Eschrichtius</taxon>
    </lineage>
</organism>
<gene>
    <name evidence="1" type="ORF">J1605_002955</name>
</gene>
<protein>
    <recommendedName>
        <fullName evidence="3">LysR substrate-binding domain-containing protein</fullName>
    </recommendedName>
</protein>
<keyword evidence="2" id="KW-1185">Reference proteome</keyword>
<accession>A0AB34HV07</accession>
<reference evidence="1 2" key="1">
    <citation type="submission" date="2022-11" db="EMBL/GenBank/DDBJ databases">
        <title>Whole genome sequence of Eschrichtius robustus ER-17-0199.</title>
        <authorList>
            <person name="Bruniche-Olsen A."/>
            <person name="Black A.N."/>
            <person name="Fields C.J."/>
            <person name="Walden K."/>
            <person name="Dewoody J.A."/>
        </authorList>
    </citation>
    <scope>NUCLEOTIDE SEQUENCE [LARGE SCALE GENOMIC DNA]</scope>
    <source>
        <strain evidence="1">ER-17-0199</strain>
        <tissue evidence="1">Blubber</tissue>
    </source>
</reference>
<evidence type="ECO:0000313" key="1">
    <source>
        <dbReference type="EMBL" id="KAJ8794790.1"/>
    </source>
</evidence>
<sequence length="152" mass="16936">MAMPLLRCISWGRWLGSPGRSGVLPRGCVKPTWAPRGCWRLQKARASAHPRDHAGGRSHGAPARPKLRHRRALGAGRGACVKRRARLLRGLEAHPQRLVINGQTWGSFMVLHNPAWYRKQPLVDFLAALVGHFRMGARLNLKSLEGRSSAEF</sequence>
<evidence type="ECO:0008006" key="3">
    <source>
        <dbReference type="Google" id="ProtNLM"/>
    </source>
</evidence>
<name>A0AB34HV07_ESCRO</name>